<gene>
    <name evidence="2" type="ORF">BN1723_021011</name>
</gene>
<reference evidence="3" key="1">
    <citation type="submission" date="2015-05" db="EMBL/GenBank/DDBJ databases">
        <authorList>
            <person name="Fogelqvist Johan"/>
        </authorList>
    </citation>
    <scope>NUCLEOTIDE SEQUENCE [LARGE SCALE GENOMIC DNA]</scope>
</reference>
<proteinExistence type="predicted"/>
<protein>
    <submittedName>
        <fullName evidence="2">Uncharacterized protein</fullName>
    </submittedName>
</protein>
<feature type="non-terminal residue" evidence="2">
    <location>
        <position position="49"/>
    </location>
</feature>
<evidence type="ECO:0000313" key="3">
    <source>
        <dbReference type="Proteomes" id="UP000045706"/>
    </source>
</evidence>
<evidence type="ECO:0000313" key="2">
    <source>
        <dbReference type="EMBL" id="CRK13160.1"/>
    </source>
</evidence>
<name>A0A0G4KUQ3_VERLO</name>
<dbReference type="Proteomes" id="UP000045706">
    <property type="component" value="Unassembled WGS sequence"/>
</dbReference>
<sequence>MRTSKHPAQAVVSEPLHQSFDPRSPERGRRSPGWQSFFSAAFDIDSKGC</sequence>
<dbReference type="AlphaFoldDB" id="A0A0G4KUQ3"/>
<dbReference type="EMBL" id="CVQI01003830">
    <property type="protein sequence ID" value="CRK13160.1"/>
    <property type="molecule type" value="Genomic_DNA"/>
</dbReference>
<organism evidence="2 3">
    <name type="scientific">Verticillium longisporum</name>
    <name type="common">Verticillium dahliae var. longisporum</name>
    <dbReference type="NCBI Taxonomy" id="100787"/>
    <lineage>
        <taxon>Eukaryota</taxon>
        <taxon>Fungi</taxon>
        <taxon>Dikarya</taxon>
        <taxon>Ascomycota</taxon>
        <taxon>Pezizomycotina</taxon>
        <taxon>Sordariomycetes</taxon>
        <taxon>Hypocreomycetidae</taxon>
        <taxon>Glomerellales</taxon>
        <taxon>Plectosphaerellaceae</taxon>
        <taxon>Verticillium</taxon>
    </lineage>
</organism>
<feature type="region of interest" description="Disordered" evidence="1">
    <location>
        <begin position="1"/>
        <end position="34"/>
    </location>
</feature>
<evidence type="ECO:0000256" key="1">
    <source>
        <dbReference type="SAM" id="MobiDB-lite"/>
    </source>
</evidence>
<accession>A0A0G4KUQ3</accession>